<evidence type="ECO:0000313" key="3">
    <source>
        <dbReference type="EMBL" id="PNP48095.1"/>
    </source>
</evidence>
<evidence type="ECO:0000256" key="1">
    <source>
        <dbReference type="SAM" id="MobiDB-lite"/>
    </source>
</evidence>
<proteinExistence type="predicted"/>
<dbReference type="PANTHER" id="PTHR38795:SF1">
    <property type="entry name" value="DUF6604 DOMAIN-CONTAINING PROTEIN"/>
    <property type="match status" value="1"/>
</dbReference>
<accession>A0A2K0TRD9</accession>
<dbReference type="InterPro" id="IPR046539">
    <property type="entry name" value="DUF6604"/>
</dbReference>
<reference evidence="3 4" key="1">
    <citation type="submission" date="2017-02" db="EMBL/GenBank/DDBJ databases">
        <title>Genomes of Trichoderma spp. with biocontrol activity.</title>
        <authorList>
            <person name="Gardiner D."/>
            <person name="Kazan K."/>
            <person name="Vos C."/>
            <person name="Harvey P."/>
        </authorList>
    </citation>
    <scope>NUCLEOTIDE SEQUENCE [LARGE SCALE GENOMIC DNA]</scope>
    <source>
        <strain evidence="3 4">A5MH</strain>
    </source>
</reference>
<protein>
    <recommendedName>
        <fullName evidence="2">DUF6604 domain-containing protein</fullName>
    </recommendedName>
</protein>
<dbReference type="AlphaFoldDB" id="A0A2K0TRD9"/>
<feature type="domain" description="DUF6604" evidence="2">
    <location>
        <begin position="11"/>
        <end position="289"/>
    </location>
</feature>
<gene>
    <name evidence="3" type="ORF">TGAMA5MH_00752</name>
</gene>
<name>A0A2K0TRD9_9HYPO</name>
<dbReference type="OrthoDB" id="5238236at2759"/>
<feature type="compositionally biased region" description="Polar residues" evidence="1">
    <location>
        <begin position="62"/>
        <end position="77"/>
    </location>
</feature>
<dbReference type="Pfam" id="PF20253">
    <property type="entry name" value="DUF6604"/>
    <property type="match status" value="1"/>
</dbReference>
<feature type="region of interest" description="Disordered" evidence="1">
    <location>
        <begin position="34"/>
        <end position="88"/>
    </location>
</feature>
<dbReference type="Proteomes" id="UP000236546">
    <property type="component" value="Unassembled WGS sequence"/>
</dbReference>
<dbReference type="EMBL" id="MTYH01000010">
    <property type="protein sequence ID" value="PNP48095.1"/>
    <property type="molecule type" value="Genomic_DNA"/>
</dbReference>
<comment type="caution">
    <text evidence="3">The sequence shown here is derived from an EMBL/GenBank/DDBJ whole genome shotgun (WGS) entry which is preliminary data.</text>
</comment>
<sequence length="841" mass="93350">MPIPSLKGIYQQYKADTDLVAEWLAVTAKAHGAAATATASTANPPAAVGGRLKGKARKMAKNQASNQPKQPTATTSEAAIGDDGSGTPASKKPTYLIKIKEFEPLAQFVSKVDDIKVPNYFSTALERVIQVRQSFSDRLASSGVEVNAASDDRHSFFVGVLEKVRDHLKPLMGAVSFSVDAKADAKSNGLDDNFFSPLEVYHTSAEFDNAPDAAIPASSTDVKYVAEQADSALDILFAYIALLDDYRRLRSEIKTLWADYASGKLDLAAVSVATNMAFELARNIEEEVDPLFSKLDGGAYVANLHFERICSAFGIDIHKDKQRGDPYNLKAYDLADVCMMNPMTMLISYLQSTQPDEMHLQSYSGSFGWYDEKLGGSGTTNRQKWKRDMTAMLEILPDVSFLVWKLGASSIVDELTRGMAYVMNEPNKTVPLWLCWSFQIYLDILQSLGADCDRGYREFQQESLKIKHSMLEIPVSTKERSRVLSAATRWDKDPIWAARKLVSDAGLFPNEIAPEFKYLRRNPLYCGLLIHNMRSNLHSSGGPYLAGPGALVGVTQLYHALRQEKMIADNLVWEDLDDLWKMQGDPSFFVGDLPTNREAYFKNYCLSIGTSATNWAAEKRKGKLKINAANRRNLKFMGYLTLVTNHRLEHPGERVPWSSAAVENALNEGILKQYTDSRGHIQPEFKDKVEEARVENARLLPPGLIRKLAQNLQTELPGICFNLFTMHHEAWRFLERLSEGYSGILGAGVLSKKPDELPFAAGLPLAVAAGQMSPQGDKKIEPSDALLLVAADVLQKFLEQGQGRAVKEAMTKTLQQKDVESLKYVSKDPWGVEKLSQLSLY</sequence>
<evidence type="ECO:0000259" key="2">
    <source>
        <dbReference type="Pfam" id="PF20253"/>
    </source>
</evidence>
<organism evidence="3 4">
    <name type="scientific">Trichoderma gamsii</name>
    <dbReference type="NCBI Taxonomy" id="398673"/>
    <lineage>
        <taxon>Eukaryota</taxon>
        <taxon>Fungi</taxon>
        <taxon>Dikarya</taxon>
        <taxon>Ascomycota</taxon>
        <taxon>Pezizomycotina</taxon>
        <taxon>Sordariomycetes</taxon>
        <taxon>Hypocreomycetidae</taxon>
        <taxon>Hypocreales</taxon>
        <taxon>Hypocreaceae</taxon>
        <taxon>Trichoderma</taxon>
    </lineage>
</organism>
<evidence type="ECO:0000313" key="4">
    <source>
        <dbReference type="Proteomes" id="UP000236546"/>
    </source>
</evidence>
<dbReference type="PANTHER" id="PTHR38795">
    <property type="entry name" value="DUF6604 DOMAIN-CONTAINING PROTEIN"/>
    <property type="match status" value="1"/>
</dbReference>
<feature type="compositionally biased region" description="Low complexity" evidence="1">
    <location>
        <begin position="34"/>
        <end position="47"/>
    </location>
</feature>